<feature type="region of interest" description="Disordered" evidence="6">
    <location>
        <begin position="108"/>
        <end position="131"/>
    </location>
</feature>
<dbReference type="SMART" id="SM00692">
    <property type="entry name" value="DM3"/>
    <property type="match status" value="1"/>
</dbReference>
<dbReference type="Pfam" id="PF05485">
    <property type="entry name" value="THAP"/>
    <property type="match status" value="1"/>
</dbReference>
<evidence type="ECO:0000256" key="5">
    <source>
        <dbReference type="PROSITE-ProRule" id="PRU00309"/>
    </source>
</evidence>
<keyword evidence="1" id="KW-0479">Metal-binding</keyword>
<dbReference type="PANTHER" id="PTHR46600">
    <property type="entry name" value="THAP DOMAIN-CONTAINING"/>
    <property type="match status" value="1"/>
</dbReference>
<keyword evidence="2 5" id="KW-0863">Zinc-finger</keyword>
<evidence type="ECO:0000256" key="2">
    <source>
        <dbReference type="ARBA" id="ARBA00022771"/>
    </source>
</evidence>
<dbReference type="SUPFAM" id="SSF57716">
    <property type="entry name" value="Glucocorticoid receptor-like (DNA-binding domain)"/>
    <property type="match status" value="1"/>
</dbReference>
<keyword evidence="9" id="KW-1185">Reference proteome</keyword>
<dbReference type="Proteomes" id="UP000230750">
    <property type="component" value="Unassembled WGS sequence"/>
</dbReference>
<feature type="compositionally biased region" description="Acidic residues" evidence="6">
    <location>
        <begin position="109"/>
        <end position="122"/>
    </location>
</feature>
<keyword evidence="4 5" id="KW-0238">DNA-binding</keyword>
<comment type="caution">
    <text evidence="8">The sequence shown here is derived from an EMBL/GenBank/DDBJ whole genome shotgun (WGS) entry which is preliminary data.</text>
</comment>
<dbReference type="InterPro" id="IPR038441">
    <property type="entry name" value="THAP_Znf_sf"/>
</dbReference>
<reference evidence="8 9" key="1">
    <citation type="journal article" date="2017" name="PLoS Biol.">
        <title>The sea cucumber genome provides insights into morphological evolution and visceral regeneration.</title>
        <authorList>
            <person name="Zhang X."/>
            <person name="Sun L."/>
            <person name="Yuan J."/>
            <person name="Sun Y."/>
            <person name="Gao Y."/>
            <person name="Zhang L."/>
            <person name="Li S."/>
            <person name="Dai H."/>
            <person name="Hamel J.F."/>
            <person name="Liu C."/>
            <person name="Yu Y."/>
            <person name="Liu S."/>
            <person name="Lin W."/>
            <person name="Guo K."/>
            <person name="Jin S."/>
            <person name="Xu P."/>
            <person name="Storey K.B."/>
            <person name="Huan P."/>
            <person name="Zhang T."/>
            <person name="Zhou Y."/>
            <person name="Zhang J."/>
            <person name="Lin C."/>
            <person name="Li X."/>
            <person name="Xing L."/>
            <person name="Huo D."/>
            <person name="Sun M."/>
            <person name="Wang L."/>
            <person name="Mercier A."/>
            <person name="Li F."/>
            <person name="Yang H."/>
            <person name="Xiang J."/>
        </authorList>
    </citation>
    <scope>NUCLEOTIDE SEQUENCE [LARGE SCALE GENOMIC DNA]</scope>
    <source>
        <strain evidence="8">Shaxun</strain>
        <tissue evidence="8">Muscle</tissue>
    </source>
</reference>
<dbReference type="InterPro" id="IPR006612">
    <property type="entry name" value="THAP_Znf"/>
</dbReference>
<dbReference type="PROSITE" id="PS50950">
    <property type="entry name" value="ZF_THAP"/>
    <property type="match status" value="1"/>
</dbReference>
<name>A0A2G8K9X0_STIJA</name>
<dbReference type="Gene3D" id="6.20.210.20">
    <property type="entry name" value="THAP domain"/>
    <property type="match status" value="1"/>
</dbReference>
<dbReference type="InterPro" id="IPR026516">
    <property type="entry name" value="THAP1/10"/>
</dbReference>
<evidence type="ECO:0000256" key="6">
    <source>
        <dbReference type="SAM" id="MobiDB-lite"/>
    </source>
</evidence>
<organism evidence="8 9">
    <name type="scientific">Stichopus japonicus</name>
    <name type="common">Sea cucumber</name>
    <dbReference type="NCBI Taxonomy" id="307972"/>
    <lineage>
        <taxon>Eukaryota</taxon>
        <taxon>Metazoa</taxon>
        <taxon>Echinodermata</taxon>
        <taxon>Eleutherozoa</taxon>
        <taxon>Echinozoa</taxon>
        <taxon>Holothuroidea</taxon>
        <taxon>Aspidochirotacea</taxon>
        <taxon>Aspidochirotida</taxon>
        <taxon>Stichopodidae</taxon>
        <taxon>Apostichopus</taxon>
    </lineage>
</organism>
<dbReference type="PANTHER" id="PTHR46600:SF11">
    <property type="entry name" value="THAP DOMAIN-CONTAINING PROTEIN 10"/>
    <property type="match status" value="1"/>
</dbReference>
<accession>A0A2G8K9X0</accession>
<dbReference type="EMBL" id="MRZV01000756">
    <property type="protein sequence ID" value="PIK44765.1"/>
    <property type="molecule type" value="Genomic_DNA"/>
</dbReference>
<dbReference type="AlphaFoldDB" id="A0A2G8K9X0"/>
<keyword evidence="3" id="KW-0862">Zinc</keyword>
<proteinExistence type="predicted"/>
<gene>
    <name evidence="8" type="ORF">BSL78_18370</name>
</gene>
<evidence type="ECO:0000256" key="3">
    <source>
        <dbReference type="ARBA" id="ARBA00022833"/>
    </source>
</evidence>
<sequence length="268" mass="31282">MPHFCCAGGCTNSSDKQDLSFHSLPLRDKKRLNLWITKMKRDPKFFRVNKHAKICSSHFTEDDFIEPLANKKRLKRTAVPSKFIWTEPGRESTERQVLGKLQVWHENKDEETDTASEGEGDVLDPQRPSSVSRNIQTDYSFEELDLPCQHSFSVSHLLSKSTTEKRRRNSLLILLDLIQMHSLRKHLDFRNNLVYYDTKEARSKLINAESLFEDEELNEGISLTVESTKRPGKKILIEDEFLMVMMKLRMGLSNFWLKDSICQKVLYQ</sequence>
<evidence type="ECO:0000313" key="9">
    <source>
        <dbReference type="Proteomes" id="UP000230750"/>
    </source>
</evidence>
<evidence type="ECO:0000256" key="1">
    <source>
        <dbReference type="ARBA" id="ARBA00022723"/>
    </source>
</evidence>
<feature type="domain" description="THAP-type" evidence="7">
    <location>
        <begin position="1"/>
        <end position="83"/>
    </location>
</feature>
<dbReference type="OrthoDB" id="10020990at2759"/>
<evidence type="ECO:0000313" key="8">
    <source>
        <dbReference type="EMBL" id="PIK44765.1"/>
    </source>
</evidence>
<dbReference type="SMART" id="SM00980">
    <property type="entry name" value="THAP"/>
    <property type="match status" value="1"/>
</dbReference>
<dbReference type="GO" id="GO:0043565">
    <property type="term" value="F:sequence-specific DNA binding"/>
    <property type="evidence" value="ECO:0007669"/>
    <property type="project" value="InterPro"/>
</dbReference>
<evidence type="ECO:0000259" key="7">
    <source>
        <dbReference type="PROSITE" id="PS50950"/>
    </source>
</evidence>
<dbReference type="GO" id="GO:0008270">
    <property type="term" value="F:zinc ion binding"/>
    <property type="evidence" value="ECO:0007669"/>
    <property type="project" value="UniProtKB-KW"/>
</dbReference>
<evidence type="ECO:0000256" key="4">
    <source>
        <dbReference type="ARBA" id="ARBA00023125"/>
    </source>
</evidence>
<protein>
    <recommendedName>
        <fullName evidence="7">THAP-type domain-containing protein</fullName>
    </recommendedName>
</protein>